<dbReference type="PANTHER" id="PTHR38784">
    <property type="entry name" value="SUCROSE PHOSPHORYLASE"/>
    <property type="match status" value="1"/>
</dbReference>
<dbReference type="PANTHER" id="PTHR38784:SF1">
    <property type="entry name" value="SUCROSE PHOSPHORYLASE"/>
    <property type="match status" value="1"/>
</dbReference>
<name>A0A1T4K303_9BACT</name>
<dbReference type="EMBL" id="FUWR01000001">
    <property type="protein sequence ID" value="SJZ36769.1"/>
    <property type="molecule type" value="Genomic_DNA"/>
</dbReference>
<reference evidence="2" key="1">
    <citation type="submission" date="2017-02" db="EMBL/GenBank/DDBJ databases">
        <authorList>
            <person name="Varghese N."/>
            <person name="Submissions S."/>
        </authorList>
    </citation>
    <scope>NUCLEOTIDE SEQUENCE [LARGE SCALE GENOMIC DNA]</scope>
    <source>
        <strain evidence="2">ATCC BAA-34</strain>
    </source>
</reference>
<dbReference type="AlphaFoldDB" id="A0A1T4K303"/>
<evidence type="ECO:0000313" key="1">
    <source>
        <dbReference type="EMBL" id="SJZ36769.1"/>
    </source>
</evidence>
<dbReference type="Gene3D" id="3.10.640.10">
    <property type="entry name" value="Restriction endonuclease-like alpha-beta roll domain"/>
    <property type="match status" value="1"/>
</dbReference>
<dbReference type="Pfam" id="PF07152">
    <property type="entry name" value="YaeQ"/>
    <property type="match status" value="1"/>
</dbReference>
<dbReference type="STRING" id="115783.SAMN02745119_00273"/>
<evidence type="ECO:0000313" key="2">
    <source>
        <dbReference type="Proteomes" id="UP000190102"/>
    </source>
</evidence>
<accession>A0A1T4K303</accession>
<dbReference type="SMART" id="SM01322">
    <property type="entry name" value="YaeQ"/>
    <property type="match status" value="1"/>
</dbReference>
<dbReference type="InterPro" id="IPR009822">
    <property type="entry name" value="YaeQ"/>
</dbReference>
<organism evidence="1 2">
    <name type="scientific">Trichlorobacter thiogenes</name>
    <dbReference type="NCBI Taxonomy" id="115783"/>
    <lineage>
        <taxon>Bacteria</taxon>
        <taxon>Pseudomonadati</taxon>
        <taxon>Thermodesulfobacteriota</taxon>
        <taxon>Desulfuromonadia</taxon>
        <taxon>Geobacterales</taxon>
        <taxon>Geobacteraceae</taxon>
        <taxon>Trichlorobacter</taxon>
    </lineage>
</organism>
<dbReference type="OrthoDB" id="5293309at2"/>
<gene>
    <name evidence="1" type="ORF">SAMN02745119_00273</name>
</gene>
<protein>
    <submittedName>
        <fullName evidence="1">Uncharacterized conserved protein YaeQ, suppresses RfaH defect</fullName>
    </submittedName>
</protein>
<dbReference type="InterPro" id="IPR011335">
    <property type="entry name" value="Restrct_endonuc-II-like"/>
</dbReference>
<dbReference type="InterPro" id="IPR038590">
    <property type="entry name" value="YaeQ_sf"/>
</dbReference>
<keyword evidence="2" id="KW-1185">Reference proteome</keyword>
<sequence>MALPVTIYKATIQLSDLDRGIYETLQATAARHPSETEERLVGRLLAYALLYEEGLVFTKGISEGDEPDLWSKAPDDRIRSWIEVGLPDPERLLKARRHADQVALVAFGAKLPGWERQHLDKLINSSNITVIILEQEFINQLVSRLKRAVTWSITITEGNLYLQDGNETLETTPKRYAQG</sequence>
<dbReference type="Proteomes" id="UP000190102">
    <property type="component" value="Unassembled WGS sequence"/>
</dbReference>
<dbReference type="PIRSF" id="PIRSF011484">
    <property type="entry name" value="YaeQ"/>
    <property type="match status" value="1"/>
</dbReference>
<dbReference type="RefSeq" id="WP_078788577.1">
    <property type="nucleotide sequence ID" value="NZ_FUWR01000001.1"/>
</dbReference>
<proteinExistence type="predicted"/>
<dbReference type="SUPFAM" id="SSF52980">
    <property type="entry name" value="Restriction endonuclease-like"/>
    <property type="match status" value="1"/>
</dbReference>